<protein>
    <recommendedName>
        <fullName evidence="3">Golgin-45</fullName>
    </recommendedName>
</protein>
<dbReference type="PANTHER" id="PTHR13066">
    <property type="entry name" value="BASIC LEUCINE ZIPPER NUCLEAR FACTOR 1 BLZF1 PROTEIN"/>
    <property type="match status" value="1"/>
</dbReference>
<dbReference type="InterPro" id="IPR029412">
    <property type="entry name" value="CEP19"/>
</dbReference>
<dbReference type="PANTHER" id="PTHR13066:SF2">
    <property type="entry name" value="GOLGIN-45"/>
    <property type="match status" value="1"/>
</dbReference>
<reference evidence="1 2" key="1">
    <citation type="journal article" date="2023" name="Nucleic Acids Res.">
        <title>The hologenome of Daphnia magna reveals possible DNA methylation and microbiome-mediated evolution of the host genome.</title>
        <authorList>
            <person name="Chaturvedi A."/>
            <person name="Li X."/>
            <person name="Dhandapani V."/>
            <person name="Marshall H."/>
            <person name="Kissane S."/>
            <person name="Cuenca-Cambronero M."/>
            <person name="Asole G."/>
            <person name="Calvet F."/>
            <person name="Ruiz-Romero M."/>
            <person name="Marangio P."/>
            <person name="Guigo R."/>
            <person name="Rago D."/>
            <person name="Mirbahai L."/>
            <person name="Eastwood N."/>
            <person name="Colbourne J.K."/>
            <person name="Zhou J."/>
            <person name="Mallon E."/>
            <person name="Orsini L."/>
        </authorList>
    </citation>
    <scope>NUCLEOTIDE SEQUENCE [LARGE SCALE GENOMIC DNA]</scope>
    <source>
        <strain evidence="1">LRV0_1</strain>
    </source>
</reference>
<dbReference type="Proteomes" id="UP001234178">
    <property type="component" value="Unassembled WGS sequence"/>
</dbReference>
<evidence type="ECO:0000313" key="1">
    <source>
        <dbReference type="EMBL" id="KAK4018383.1"/>
    </source>
</evidence>
<organism evidence="1 2">
    <name type="scientific">Daphnia magna</name>
    <dbReference type="NCBI Taxonomy" id="35525"/>
    <lineage>
        <taxon>Eukaryota</taxon>
        <taxon>Metazoa</taxon>
        <taxon>Ecdysozoa</taxon>
        <taxon>Arthropoda</taxon>
        <taxon>Crustacea</taxon>
        <taxon>Branchiopoda</taxon>
        <taxon>Diplostraca</taxon>
        <taxon>Cladocera</taxon>
        <taxon>Anomopoda</taxon>
        <taxon>Daphniidae</taxon>
        <taxon>Daphnia</taxon>
    </lineage>
</organism>
<name>A0ABQ9ZZU0_9CRUS</name>
<comment type="caution">
    <text evidence="1">The sequence shown here is derived from an EMBL/GenBank/DDBJ whole genome shotgun (WGS) entry which is preliminary data.</text>
</comment>
<keyword evidence="2" id="KW-1185">Reference proteome</keyword>
<dbReference type="InterPro" id="IPR027095">
    <property type="entry name" value="Golgin-45"/>
</dbReference>
<dbReference type="EMBL" id="JAOYFB010000036">
    <property type="protein sequence ID" value="KAK4018383.1"/>
    <property type="molecule type" value="Genomic_DNA"/>
</dbReference>
<sequence>MMASSERQWVASKTVGRVIHPRKIGLRLEPLSLILLYEDGVKVRKRSMPIRSLKPTADPRCRAEEFKLRHMTYLASVPAVVLTKLISIAQQVLIGLTIKEAIDKVTEHFTVDKERDLNAVSESELKRQKELMELTFLNNAVSSLDPRFVYDKQVTFHRPVGPSDWDEEENDANYSKLFASYLRKHSEKMENNSINNKSNLIATSCPRTEGDGMEAMDNPITSDVKSAFPTNAMEKLSLLPQKSSPPAERIISLVPIANLSGVKPKSTNSSMENKKAKFVPYEPYKAAVKPIVPHQKKISKKELTNSIDNNTQRTRKQKDFDPHVSGMVCQKYHDKIVKEKEELEAQVAIQSRVNAELKRLLVASVGEDMEARVHFLTEDKLKLGDDIKQYVEKIALDFEQKEKLSIEADIWRSKFLASSVIIDELTKWKAALCTRNNNLQLCIQGLLDEMNSIQNHQNQTYNRLTALNNAFHPAGTSSHKTPELVAYNVIEGSASILRLVESLTKRLLGTYTQVRGDEEARSMAPSIAAKLSPAQLAAKEVLTEDPVGTCKMSELANDLTAHHVAALARRSMNKSFYTCCAHCTGQVHVI</sequence>
<gene>
    <name evidence="1" type="ORF">OUZ56_000444</name>
</gene>
<dbReference type="Pfam" id="PF14933">
    <property type="entry name" value="CEP19"/>
    <property type="match status" value="1"/>
</dbReference>
<proteinExistence type="predicted"/>
<evidence type="ECO:0000313" key="2">
    <source>
        <dbReference type="Proteomes" id="UP001234178"/>
    </source>
</evidence>
<evidence type="ECO:0008006" key="3">
    <source>
        <dbReference type="Google" id="ProtNLM"/>
    </source>
</evidence>
<accession>A0ABQ9ZZU0</accession>